<sequence>MHGHAEARPDEPGEEVRAGHFEGDITAEPGGVEGQVGRGASGRSGRKVHEHLGGEPAQVDLRFPGLTSAAARSVASRH</sequence>
<keyword evidence="3" id="KW-1185">Reference proteome</keyword>
<dbReference type="EMBL" id="BAAABZ010000016">
    <property type="protein sequence ID" value="GAA0524592.1"/>
    <property type="molecule type" value="Genomic_DNA"/>
</dbReference>
<evidence type="ECO:0000313" key="3">
    <source>
        <dbReference type="Proteomes" id="UP001501576"/>
    </source>
</evidence>
<name>A0ABN1CRW2_9ACTN</name>
<protein>
    <submittedName>
        <fullName evidence="2">Uncharacterized protein</fullName>
    </submittedName>
</protein>
<dbReference type="Proteomes" id="UP001501576">
    <property type="component" value="Unassembled WGS sequence"/>
</dbReference>
<gene>
    <name evidence="2" type="ORF">GCM10010390_28790</name>
</gene>
<accession>A0ABN1CRW2</accession>
<evidence type="ECO:0000313" key="2">
    <source>
        <dbReference type="EMBL" id="GAA0524592.1"/>
    </source>
</evidence>
<proteinExistence type="predicted"/>
<evidence type="ECO:0000256" key="1">
    <source>
        <dbReference type="SAM" id="MobiDB-lite"/>
    </source>
</evidence>
<reference evidence="2 3" key="1">
    <citation type="journal article" date="2019" name="Int. J. Syst. Evol. Microbiol.">
        <title>The Global Catalogue of Microorganisms (GCM) 10K type strain sequencing project: providing services to taxonomists for standard genome sequencing and annotation.</title>
        <authorList>
            <consortium name="The Broad Institute Genomics Platform"/>
            <consortium name="The Broad Institute Genome Sequencing Center for Infectious Disease"/>
            <person name="Wu L."/>
            <person name="Ma J."/>
        </authorList>
    </citation>
    <scope>NUCLEOTIDE SEQUENCE [LARGE SCALE GENOMIC DNA]</scope>
    <source>
        <strain evidence="2 3">JCM 5052</strain>
    </source>
</reference>
<feature type="compositionally biased region" description="Gly residues" evidence="1">
    <location>
        <begin position="31"/>
        <end position="42"/>
    </location>
</feature>
<feature type="region of interest" description="Disordered" evidence="1">
    <location>
        <begin position="1"/>
        <end position="78"/>
    </location>
</feature>
<organism evidence="2 3">
    <name type="scientific">Streptomyces mordarskii</name>
    <dbReference type="NCBI Taxonomy" id="1226758"/>
    <lineage>
        <taxon>Bacteria</taxon>
        <taxon>Bacillati</taxon>
        <taxon>Actinomycetota</taxon>
        <taxon>Actinomycetes</taxon>
        <taxon>Kitasatosporales</taxon>
        <taxon>Streptomycetaceae</taxon>
        <taxon>Streptomyces</taxon>
    </lineage>
</organism>
<comment type="caution">
    <text evidence="2">The sequence shown here is derived from an EMBL/GenBank/DDBJ whole genome shotgun (WGS) entry which is preliminary data.</text>
</comment>
<feature type="compositionally biased region" description="Basic and acidic residues" evidence="1">
    <location>
        <begin position="1"/>
        <end position="23"/>
    </location>
</feature>